<proteinExistence type="predicted"/>
<dbReference type="RefSeq" id="WP_190605994.1">
    <property type="nucleotide sequence ID" value="NZ_CP021056.1"/>
</dbReference>
<evidence type="ECO:0000313" key="2">
    <source>
        <dbReference type="EMBL" id="QXE21610.1"/>
    </source>
</evidence>
<evidence type="ECO:0000256" key="1">
    <source>
        <dbReference type="SAM" id="Phobius"/>
    </source>
</evidence>
<gene>
    <name evidence="2" type="ORF">B6N60_00287</name>
</gene>
<dbReference type="Proteomes" id="UP000683511">
    <property type="component" value="Chromosome"/>
</dbReference>
<sequence>MDVIDFCKWLFTQGIRQRIPLAIFITMCLNLCVAQVVYASGGGVLERRSAWAIGVLGFIVFAVVIYLFYVIFQPEKF</sequence>
<reference evidence="2" key="1">
    <citation type="submission" date="2017-04" db="EMBL/GenBank/DDBJ databases">
        <title>Genome deletions in a multicellular cyanobacterial endosymbiont for morphological adaptation in marine diatoms.</title>
        <authorList>
            <person name="Wang Y."/>
            <person name="Gao H."/>
            <person name="Li R."/>
            <person name="Xu X."/>
        </authorList>
    </citation>
    <scope>NUCLEOTIDE SEQUENCE</scope>
    <source>
        <strain evidence="2">FACHB 800</strain>
    </source>
</reference>
<evidence type="ECO:0000313" key="3">
    <source>
        <dbReference type="Proteomes" id="UP000683511"/>
    </source>
</evidence>
<keyword evidence="1" id="KW-1133">Transmembrane helix</keyword>
<dbReference type="Pfam" id="PF09604">
    <property type="entry name" value="Potass_KdpF"/>
    <property type="match status" value="1"/>
</dbReference>
<keyword evidence="1" id="KW-0812">Transmembrane</keyword>
<dbReference type="GO" id="GO:0005886">
    <property type="term" value="C:plasma membrane"/>
    <property type="evidence" value="ECO:0007669"/>
    <property type="project" value="InterPro"/>
</dbReference>
<feature type="transmembrane region" description="Helical" evidence="1">
    <location>
        <begin position="21"/>
        <end position="38"/>
    </location>
</feature>
<dbReference type="AlphaFoldDB" id="A0A975T3W0"/>
<dbReference type="InterPro" id="IPR011726">
    <property type="entry name" value="KdpF"/>
</dbReference>
<keyword evidence="3" id="KW-1185">Reference proteome</keyword>
<name>A0A975T3W0_9NOST</name>
<keyword evidence="1" id="KW-0472">Membrane</keyword>
<dbReference type="EMBL" id="CP021056">
    <property type="protein sequence ID" value="QXE21610.1"/>
    <property type="molecule type" value="Genomic_DNA"/>
</dbReference>
<dbReference type="GO" id="GO:0008556">
    <property type="term" value="F:P-type potassium transmembrane transporter activity"/>
    <property type="evidence" value="ECO:0007669"/>
    <property type="project" value="InterPro"/>
</dbReference>
<protein>
    <submittedName>
        <fullName evidence="2">K+-transporting ATPase, F subunit</fullName>
    </submittedName>
</protein>
<accession>A0A975T3W0</accession>
<organism evidence="2 3">
    <name type="scientific">Richelia sinica FACHB-800</name>
    <dbReference type="NCBI Taxonomy" id="1357546"/>
    <lineage>
        <taxon>Bacteria</taxon>
        <taxon>Bacillati</taxon>
        <taxon>Cyanobacteriota</taxon>
        <taxon>Cyanophyceae</taxon>
        <taxon>Nostocales</taxon>
        <taxon>Nostocaceae</taxon>
        <taxon>Richelia</taxon>
    </lineage>
</organism>
<dbReference type="KEGG" id="rsin:B6N60_00287"/>
<feature type="transmembrane region" description="Helical" evidence="1">
    <location>
        <begin position="50"/>
        <end position="72"/>
    </location>
</feature>